<protein>
    <recommendedName>
        <fullName evidence="4">nitric oxide dioxygenase</fullName>
        <ecNumber evidence="4">1.14.12.17</ecNumber>
    </recommendedName>
</protein>
<keyword evidence="12" id="KW-0408">Iron</keyword>
<keyword evidence="10" id="KW-0521">NADP</keyword>
<evidence type="ECO:0000256" key="10">
    <source>
        <dbReference type="ARBA" id="ARBA00022857"/>
    </source>
</evidence>
<evidence type="ECO:0000313" key="18">
    <source>
        <dbReference type="Proteomes" id="UP000277214"/>
    </source>
</evidence>
<dbReference type="PROSITE" id="PS51384">
    <property type="entry name" value="FAD_FR"/>
    <property type="match status" value="1"/>
</dbReference>
<dbReference type="InterPro" id="IPR001433">
    <property type="entry name" value="OxRdtase_FAD/NAD-bd"/>
</dbReference>
<comment type="similarity">
    <text evidence="3">In the C-terminal section; belongs to the flavoprotein pyridine nucleotide cytochrome reductase family.</text>
</comment>
<dbReference type="InterPro" id="IPR008333">
    <property type="entry name" value="Cbr1-like_FAD-bd_dom"/>
</dbReference>
<dbReference type="Gene3D" id="3.40.50.80">
    <property type="entry name" value="Nucleotide-binding domain of ferredoxin-NADP reductase (FNR) module"/>
    <property type="match status" value="1"/>
</dbReference>
<dbReference type="PANTHER" id="PTHR43396:SF3">
    <property type="entry name" value="FLAVOHEMOPROTEIN"/>
    <property type="match status" value="1"/>
</dbReference>
<accession>A0A3S4EY69</accession>
<dbReference type="GO" id="GO:0008941">
    <property type="term" value="F:nitric oxide dioxygenase NAD(P)H activity"/>
    <property type="evidence" value="ECO:0007669"/>
    <property type="project" value="UniProtKB-EC"/>
</dbReference>
<keyword evidence="7" id="KW-0285">Flavoprotein</keyword>
<organism evidence="17 18">
    <name type="scientific">Salmonella enterica I</name>
    <dbReference type="NCBI Taxonomy" id="59201"/>
    <lineage>
        <taxon>Bacteria</taxon>
        <taxon>Pseudomonadati</taxon>
        <taxon>Pseudomonadota</taxon>
        <taxon>Gammaproteobacteria</taxon>
        <taxon>Enterobacterales</taxon>
        <taxon>Enterobacteriaceae</taxon>
        <taxon>Salmonella</taxon>
    </lineage>
</organism>
<keyword evidence="5" id="KW-0349">Heme</keyword>
<evidence type="ECO:0000313" key="17">
    <source>
        <dbReference type="EMBL" id="VEA30699.1"/>
    </source>
</evidence>
<dbReference type="PANTHER" id="PTHR43396">
    <property type="entry name" value="FLAVOHEMOPROTEIN"/>
    <property type="match status" value="1"/>
</dbReference>
<gene>
    <name evidence="17" type="primary">hmpA_1</name>
    <name evidence="17" type="ORF">NCTC8272_00152</name>
</gene>
<dbReference type="GO" id="GO:0046872">
    <property type="term" value="F:metal ion binding"/>
    <property type="evidence" value="ECO:0007669"/>
    <property type="project" value="UniProtKB-KW"/>
</dbReference>
<dbReference type="Pfam" id="PF00970">
    <property type="entry name" value="FAD_binding_6"/>
    <property type="match status" value="1"/>
</dbReference>
<dbReference type="GO" id="GO:0005344">
    <property type="term" value="F:oxygen carrier activity"/>
    <property type="evidence" value="ECO:0007669"/>
    <property type="project" value="UniProtKB-KW"/>
</dbReference>
<dbReference type="FunFam" id="2.40.30.10:FF:000034">
    <property type="entry name" value="Flavohemoprotein"/>
    <property type="match status" value="1"/>
</dbReference>
<dbReference type="GO" id="GO:0071949">
    <property type="term" value="F:FAD binding"/>
    <property type="evidence" value="ECO:0007669"/>
    <property type="project" value="TreeGrafter"/>
</dbReference>
<dbReference type="EMBL" id="LR134149">
    <property type="protein sequence ID" value="VEA30699.1"/>
    <property type="molecule type" value="Genomic_DNA"/>
</dbReference>
<dbReference type="EC" id="1.14.12.17" evidence="4"/>
<evidence type="ECO:0000256" key="9">
    <source>
        <dbReference type="ARBA" id="ARBA00022827"/>
    </source>
</evidence>
<keyword evidence="9" id="KW-0274">FAD</keyword>
<dbReference type="SUPFAM" id="SSF63380">
    <property type="entry name" value="Riboflavin synthase domain-like"/>
    <property type="match status" value="1"/>
</dbReference>
<dbReference type="AlphaFoldDB" id="A0A3S4EY69"/>
<proteinExistence type="inferred from homology"/>
<dbReference type="SUPFAM" id="SSF52343">
    <property type="entry name" value="Ferredoxin reductase-like, C-terminal NADP-linked domain"/>
    <property type="match status" value="1"/>
</dbReference>
<dbReference type="PRINTS" id="PR00410">
    <property type="entry name" value="PHEHYDRXLASE"/>
</dbReference>
<comment type="cofactor">
    <cofactor evidence="2">
        <name>FAD</name>
        <dbReference type="ChEBI" id="CHEBI:57692"/>
    </cofactor>
</comment>
<evidence type="ECO:0000256" key="14">
    <source>
        <dbReference type="ARBA" id="ARBA00048649"/>
    </source>
</evidence>
<keyword evidence="8" id="KW-0479">Metal-binding</keyword>
<keyword evidence="13" id="KW-0520">NAD</keyword>
<reference evidence="17 18" key="1">
    <citation type="submission" date="2018-12" db="EMBL/GenBank/DDBJ databases">
        <authorList>
            <consortium name="Pathogen Informatics"/>
        </authorList>
    </citation>
    <scope>NUCLEOTIDE SEQUENCE [LARGE SCALE GENOMIC DNA]</scope>
    <source>
        <strain evidence="17 18">NCTC8272</strain>
    </source>
</reference>
<evidence type="ECO:0000256" key="6">
    <source>
        <dbReference type="ARBA" id="ARBA00022621"/>
    </source>
</evidence>
<evidence type="ECO:0000256" key="3">
    <source>
        <dbReference type="ARBA" id="ARBA00006401"/>
    </source>
</evidence>
<dbReference type="GO" id="GO:0046210">
    <property type="term" value="P:nitric oxide catabolic process"/>
    <property type="evidence" value="ECO:0007669"/>
    <property type="project" value="TreeGrafter"/>
</dbReference>
<keyword evidence="11 17" id="KW-0560">Oxidoreductase</keyword>
<comment type="catalytic activity">
    <reaction evidence="15">
        <text>2 nitric oxide + NADPH + 2 O2 = 2 nitrate + NADP(+) + H(+)</text>
        <dbReference type="Rhea" id="RHEA:19465"/>
        <dbReference type="ChEBI" id="CHEBI:15378"/>
        <dbReference type="ChEBI" id="CHEBI:15379"/>
        <dbReference type="ChEBI" id="CHEBI:16480"/>
        <dbReference type="ChEBI" id="CHEBI:17632"/>
        <dbReference type="ChEBI" id="CHEBI:57783"/>
        <dbReference type="ChEBI" id="CHEBI:58349"/>
        <dbReference type="EC" id="1.14.12.17"/>
    </reaction>
</comment>
<sequence>MLDAWGKAYGVLANVFIHREAEIYHENASKDGGWEGTRPFRIVAKTPRSALITSFEFEPVDGGTVAEYRPGQYLGVWLKPEGFAHQEIRQYSLTRKPDGKGYRIAVKREDGGQVSNWLHHHASVGDVVHLAAPAGDFFMNVAADTPVSLISAGVGQTPMLAMLDTLAKEQHTAQVNWFHAAENGDVHAFADEVSELGRTLPRFTAHTWYREPTEADRAQRVFDSEGLMDLSKLEAAISDPAMQFYLCGPVGFMQFAAKQLVSLGVNNENIHYECFGPHKVL</sequence>
<evidence type="ECO:0000256" key="2">
    <source>
        <dbReference type="ARBA" id="ARBA00001974"/>
    </source>
</evidence>
<keyword evidence="6" id="KW-0561">Oxygen transport</keyword>
<dbReference type="InterPro" id="IPR039261">
    <property type="entry name" value="FNR_nucleotide-bd"/>
</dbReference>
<dbReference type="Proteomes" id="UP000277214">
    <property type="component" value="Chromosome 1"/>
</dbReference>
<evidence type="ECO:0000259" key="16">
    <source>
        <dbReference type="PROSITE" id="PS51384"/>
    </source>
</evidence>
<evidence type="ECO:0000256" key="4">
    <source>
        <dbReference type="ARBA" id="ARBA00012229"/>
    </source>
</evidence>
<dbReference type="CDD" id="cd06184">
    <property type="entry name" value="flavohem_like_fad_nad_binding"/>
    <property type="match status" value="1"/>
</dbReference>
<dbReference type="GO" id="GO:0071500">
    <property type="term" value="P:cellular response to nitrosative stress"/>
    <property type="evidence" value="ECO:0007669"/>
    <property type="project" value="TreeGrafter"/>
</dbReference>
<dbReference type="FunFam" id="3.40.50.80:FF:000010">
    <property type="entry name" value="Flavohemoprotein"/>
    <property type="match status" value="1"/>
</dbReference>
<keyword evidence="6" id="KW-0813">Transport</keyword>
<dbReference type="InterPro" id="IPR017938">
    <property type="entry name" value="Riboflavin_synthase-like_b-brl"/>
</dbReference>
<evidence type="ECO:0000256" key="5">
    <source>
        <dbReference type="ARBA" id="ARBA00022617"/>
    </source>
</evidence>
<name>A0A3S4EY69_SALET</name>
<comment type="catalytic activity">
    <reaction evidence="14">
        <text>2 nitric oxide + NADH + 2 O2 = 2 nitrate + NAD(+) + H(+)</text>
        <dbReference type="Rhea" id="RHEA:19469"/>
        <dbReference type="ChEBI" id="CHEBI:15378"/>
        <dbReference type="ChEBI" id="CHEBI:15379"/>
        <dbReference type="ChEBI" id="CHEBI:16480"/>
        <dbReference type="ChEBI" id="CHEBI:17632"/>
        <dbReference type="ChEBI" id="CHEBI:57540"/>
        <dbReference type="ChEBI" id="CHEBI:57945"/>
        <dbReference type="EC" id="1.14.12.17"/>
    </reaction>
</comment>
<evidence type="ECO:0000256" key="11">
    <source>
        <dbReference type="ARBA" id="ARBA00023002"/>
    </source>
</evidence>
<dbReference type="Gene3D" id="2.40.30.10">
    <property type="entry name" value="Translation factors"/>
    <property type="match status" value="1"/>
</dbReference>
<evidence type="ECO:0000256" key="15">
    <source>
        <dbReference type="ARBA" id="ARBA00049433"/>
    </source>
</evidence>
<evidence type="ECO:0000256" key="8">
    <source>
        <dbReference type="ARBA" id="ARBA00022723"/>
    </source>
</evidence>
<evidence type="ECO:0000256" key="7">
    <source>
        <dbReference type="ARBA" id="ARBA00022630"/>
    </source>
</evidence>
<evidence type="ECO:0000256" key="13">
    <source>
        <dbReference type="ARBA" id="ARBA00023027"/>
    </source>
</evidence>
<evidence type="ECO:0000256" key="1">
    <source>
        <dbReference type="ARBA" id="ARBA00001970"/>
    </source>
</evidence>
<dbReference type="Pfam" id="PF00175">
    <property type="entry name" value="NAD_binding_1"/>
    <property type="match status" value="1"/>
</dbReference>
<evidence type="ECO:0000256" key="12">
    <source>
        <dbReference type="ARBA" id="ARBA00023004"/>
    </source>
</evidence>
<feature type="domain" description="FAD-binding FR-type" evidence="16">
    <location>
        <begin position="35"/>
        <end position="140"/>
    </location>
</feature>
<dbReference type="InterPro" id="IPR017927">
    <property type="entry name" value="FAD-bd_FR_type"/>
</dbReference>
<comment type="cofactor">
    <cofactor evidence="1">
        <name>heme b</name>
        <dbReference type="ChEBI" id="CHEBI:60344"/>
    </cofactor>
</comment>